<protein>
    <recommendedName>
        <fullName evidence="1">malate dehydrogenase</fullName>
        <ecNumber evidence="1">1.1.1.37</ecNumber>
    </recommendedName>
</protein>
<accession>A0A8I6SFS0</accession>
<sequence length="1664" mass="187259">MHKNQVAYIGLNNLFGRVVTSLLKQSPNINNLVLYDDKNGGASKVTNGAQQLCKVTTVVGREKLPMALSKADIVVIGDELFQKPSSETLTVIGQKAAEYAKLIAVFSPDAILVVAASPLNFVLPIIARVLDAAGCFNPNRLLGATSCDTLRASTLLSSRLRLGPQKTILPVIGGATATTRIPLFSQANSPVEIDKETKLDVIEKMKFFDGSNYSEADVIERAYASVRFTHSVLAARKGDKPIPEIAFTQNNEIPDVEYFSMPLLIGKDGVEKIMKLPKLSEFEDGMLNMAVDCLNADLEKSKEIFEQLKQKTEVRSGYIQERVKTEGTKTEELDVKTKKHMDSLKEKEECFSKSGQWSKEEDVSYMDLEGAFMEDELTTKKDGNVGGISKNAFIVKEVNNVTTTLVYPDRRNITKIRADSQDVVVSNDIEKTDPMQNLPSSPSEMLSKNISPLKSVSLKTGDKGSNMHGILNSPNKLKLGSSEVLSHEKENKPLLPSNSGVDHLPRPSTANDDDNFSFFEKSIDRLLKTENKPKSPIKENKKPKNIYRNKRIIPNYFKRRSEMDNHFPKFRKAIEIKIKSIDKKPYPFTLDNISEARHKTRSYVFTSDKNPKAYGIDVPVGFSKFLKSSEQPKDSAHDEKKETKPSDLSVSKTESLKTVNTKVNTESEKLDEKDRLLDSFDKTLSQEKSESSTINTPKLSITNNVESFSKSENLTNKIEITENNHQLSSQLPTTMRKNSPLKFNTPTDKSTASGCKSDNLPESEKLSSKKIVESLLEVTKPEKLLQPTTTIKSDVSKTTANAAEVKVMEKAHTSLHEHTSKNINLSFNPIVQEGKHYQEVKSLEPKWKTDEPIKIKEKLLEIFTQELDQRSSINLNTKFQLDTNAIDKKFQIHSSVGINEKSIVALDKNQNIEIAEKLSQDLTIKNQHIAYNKIKIIADKSECSLIKSDEIKNETNKRPKTQQSELQNKIMIEANPTKPVERTTLDVANVEIVLGVPHKSLTTEVSQVYDTIKVEGEININPLGTWYENDKNAFNDQPSYFEKRLATNTTDITGKKSKTQMRPSEDRMLKTIQIKNRRTSPNKEKLTTSENKKHLTDFSNHVAKLLANAENTAQQITPPSNSQRFPLTKKREEITTLPIQGYKQGSTHQPAQLEAKKPQPNTALSTSSYDKQTASSYDKQRTNSYDKQNICRYDKQSDSSCDKQSSNNYDKQSTSSYDKQSTSSCDKQSDSSYDKQSSNIYDKQNTSSYDKQSTSSYDKQSTSSCDKPSDSSYDKQSSNIYDKQSTSSYDEQNYDKQSTSSYDKQSANIYDKESTNSCDKQNASIFDNQSIRNKIEAQNLDMPIGKPKNTVKSEISHSSLEMGMDEIDESVNVPPDENSQEDTQKNIPKRTISDSRKRRRINYPSDNEQKNSFVKREEKQKFLQSKNKEILNRLKACHKKKRNACKVQTSSIQEKASADSVKPYGFSLPVQTNLKQKWVSEKVSQPNKTANKVLQSNKTALQKKTIVFINDAVSPPVVKVINDQKLVQKVHTKTKLDPQTKVSTQTTHGKTESVLSAKNNEDETIQINMEKDANKDKAQNLEICPVGTGTPFPDWTKINEDLIPYSSEFPSIVNLLKKNFEEMNSAKDLELYIKEKAENPDIPKLHQAAHCLLWIIKVLAPKLP</sequence>
<evidence type="ECO:0000256" key="3">
    <source>
        <dbReference type="ARBA" id="ARBA00023002"/>
    </source>
</evidence>
<feature type="compositionally biased region" description="Polar residues" evidence="5">
    <location>
        <begin position="1110"/>
        <end position="1125"/>
    </location>
</feature>
<dbReference type="PANTHER" id="PTHR11540">
    <property type="entry name" value="MALATE AND LACTATE DEHYDROGENASE"/>
    <property type="match status" value="1"/>
</dbReference>
<dbReference type="GO" id="GO:0030060">
    <property type="term" value="F:L-malate dehydrogenase (NAD+) activity"/>
    <property type="evidence" value="ECO:0007669"/>
    <property type="project" value="UniProtKB-EC"/>
</dbReference>
<feature type="region of interest" description="Disordered" evidence="5">
    <location>
        <begin position="1110"/>
        <end position="1129"/>
    </location>
</feature>
<feature type="compositionally biased region" description="Low complexity" evidence="5">
    <location>
        <begin position="1250"/>
        <end position="1266"/>
    </location>
</feature>
<evidence type="ECO:0000256" key="5">
    <source>
        <dbReference type="SAM" id="MobiDB-lite"/>
    </source>
</evidence>
<evidence type="ECO:0000313" key="8">
    <source>
        <dbReference type="Proteomes" id="UP000494040"/>
    </source>
</evidence>
<dbReference type="RefSeq" id="XP_024080515.1">
    <property type="nucleotide sequence ID" value="XM_024224747.1"/>
</dbReference>
<feature type="region of interest" description="Disordered" evidence="5">
    <location>
        <begin position="484"/>
        <end position="515"/>
    </location>
</feature>
<feature type="region of interest" description="Disordered" evidence="5">
    <location>
        <begin position="628"/>
        <end position="655"/>
    </location>
</feature>
<dbReference type="Gene3D" id="3.90.110.10">
    <property type="entry name" value="Lactate dehydrogenase/glycoside hydrolase, family 4, C-terminal"/>
    <property type="match status" value="1"/>
</dbReference>
<feature type="compositionally biased region" description="Basic and acidic residues" evidence="5">
    <location>
        <begin position="1081"/>
        <end position="1095"/>
    </location>
</feature>
<keyword evidence="3" id="KW-0560">Oxidoreductase</keyword>
<proteinExistence type="predicted"/>
<feature type="region of interest" description="Disordered" evidence="5">
    <location>
        <begin position="1369"/>
        <end position="1417"/>
    </location>
</feature>
<feature type="region of interest" description="Disordered" evidence="5">
    <location>
        <begin position="1138"/>
        <end position="1323"/>
    </location>
</feature>
<keyword evidence="8" id="KW-1185">Reference proteome</keyword>
<evidence type="ECO:0000259" key="6">
    <source>
        <dbReference type="Pfam" id="PF02866"/>
    </source>
</evidence>
<keyword evidence="2" id="KW-0816">Tricarboxylic acid cycle</keyword>
<feature type="compositionally biased region" description="Low complexity" evidence="5">
    <location>
        <begin position="1202"/>
        <end position="1226"/>
    </location>
</feature>
<dbReference type="Gene3D" id="3.40.50.720">
    <property type="entry name" value="NAD(P)-binding Rossmann-like Domain"/>
    <property type="match status" value="1"/>
</dbReference>
<feature type="compositionally biased region" description="Polar residues" evidence="5">
    <location>
        <begin position="722"/>
        <end position="756"/>
    </location>
</feature>
<evidence type="ECO:0000313" key="7">
    <source>
        <dbReference type="EnsemblMetazoa" id="XP_024080515.1"/>
    </source>
</evidence>
<dbReference type="InterPro" id="IPR036291">
    <property type="entry name" value="NAD(P)-bd_dom_sf"/>
</dbReference>
<dbReference type="KEGG" id="clec:106664423"/>
<feature type="compositionally biased region" description="Polar residues" evidence="5">
    <location>
        <begin position="646"/>
        <end position="655"/>
    </location>
</feature>
<feature type="region of interest" description="Disordered" evidence="5">
    <location>
        <begin position="1537"/>
        <end position="1562"/>
    </location>
</feature>
<evidence type="ECO:0000256" key="1">
    <source>
        <dbReference type="ARBA" id="ARBA00012995"/>
    </source>
</evidence>
<feature type="compositionally biased region" description="Polar residues" evidence="5">
    <location>
        <begin position="1239"/>
        <end position="1249"/>
    </location>
</feature>
<dbReference type="Pfam" id="PF02866">
    <property type="entry name" value="Ldh_1_C"/>
    <property type="match status" value="1"/>
</dbReference>
<feature type="compositionally biased region" description="Polar residues" evidence="5">
    <location>
        <begin position="1159"/>
        <end position="1187"/>
    </location>
</feature>
<reference evidence="7" key="1">
    <citation type="submission" date="2022-01" db="UniProtKB">
        <authorList>
            <consortium name="EnsemblMetazoa"/>
        </authorList>
    </citation>
    <scope>IDENTIFICATION</scope>
</reference>
<feature type="compositionally biased region" description="Basic and acidic residues" evidence="5">
    <location>
        <begin position="1192"/>
        <end position="1201"/>
    </location>
</feature>
<dbReference type="EnsemblMetazoa" id="XM_024224747.1">
    <property type="protein sequence ID" value="XP_024080515.1"/>
    <property type="gene ID" value="LOC106664423"/>
</dbReference>
<dbReference type="InterPro" id="IPR015955">
    <property type="entry name" value="Lactate_DH/Glyco_Ohase_4_C"/>
</dbReference>
<feature type="domain" description="Lactate/malate dehydrogenase C-terminal" evidence="6">
    <location>
        <begin position="145"/>
        <end position="303"/>
    </location>
</feature>
<dbReference type="GO" id="GO:0006099">
    <property type="term" value="P:tricarboxylic acid cycle"/>
    <property type="evidence" value="ECO:0007669"/>
    <property type="project" value="UniProtKB-KW"/>
</dbReference>
<dbReference type="Proteomes" id="UP000494040">
    <property type="component" value="Unassembled WGS sequence"/>
</dbReference>
<feature type="compositionally biased region" description="Basic and acidic residues" evidence="5">
    <location>
        <begin position="630"/>
        <end position="645"/>
    </location>
</feature>
<dbReference type="SUPFAM" id="SSF51735">
    <property type="entry name" value="NAD(P)-binding Rossmann-fold domains"/>
    <property type="match status" value="1"/>
</dbReference>
<dbReference type="OrthoDB" id="4069699at2759"/>
<organism evidence="7 8">
    <name type="scientific">Cimex lectularius</name>
    <name type="common">Bed bug</name>
    <name type="synonym">Acanthia lectularia</name>
    <dbReference type="NCBI Taxonomy" id="79782"/>
    <lineage>
        <taxon>Eukaryota</taxon>
        <taxon>Metazoa</taxon>
        <taxon>Ecdysozoa</taxon>
        <taxon>Arthropoda</taxon>
        <taxon>Hexapoda</taxon>
        <taxon>Insecta</taxon>
        <taxon>Pterygota</taxon>
        <taxon>Neoptera</taxon>
        <taxon>Paraneoptera</taxon>
        <taxon>Hemiptera</taxon>
        <taxon>Heteroptera</taxon>
        <taxon>Panheteroptera</taxon>
        <taxon>Cimicomorpha</taxon>
        <taxon>Cimicidae</taxon>
        <taxon>Cimex</taxon>
    </lineage>
</organism>
<feature type="compositionally biased region" description="Polar residues" evidence="5">
    <location>
        <begin position="1275"/>
        <end position="1308"/>
    </location>
</feature>
<dbReference type="SUPFAM" id="SSF56327">
    <property type="entry name" value="LDH C-terminal domain-like"/>
    <property type="match status" value="1"/>
</dbReference>
<feature type="compositionally biased region" description="Polar residues" evidence="5">
    <location>
        <begin position="1540"/>
        <end position="1558"/>
    </location>
</feature>
<keyword evidence="4" id="KW-0520">NAD</keyword>
<dbReference type="EC" id="1.1.1.37" evidence="1"/>
<feature type="region of interest" description="Disordered" evidence="5">
    <location>
        <begin position="722"/>
        <end position="763"/>
    </location>
</feature>
<feature type="region of interest" description="Disordered" evidence="5">
    <location>
        <begin position="1075"/>
        <end position="1095"/>
    </location>
</feature>
<evidence type="ECO:0000256" key="2">
    <source>
        <dbReference type="ARBA" id="ARBA00022532"/>
    </source>
</evidence>
<dbReference type="PANTHER" id="PTHR11540:SF16">
    <property type="entry name" value="MALATE DEHYDROGENASE, MITOCHONDRIAL"/>
    <property type="match status" value="1"/>
</dbReference>
<evidence type="ECO:0000256" key="4">
    <source>
        <dbReference type="ARBA" id="ARBA00023027"/>
    </source>
</evidence>
<dbReference type="GeneID" id="106664423"/>
<name>A0A8I6SFS0_CIMLE</name>
<dbReference type="InterPro" id="IPR022383">
    <property type="entry name" value="Lactate/malate_DH_C"/>
</dbReference>
<dbReference type="GO" id="GO:0005737">
    <property type="term" value="C:cytoplasm"/>
    <property type="evidence" value="ECO:0007669"/>
    <property type="project" value="TreeGrafter"/>
</dbReference>